<keyword evidence="1" id="KW-0812">Transmembrane</keyword>
<evidence type="ECO:0000256" key="2">
    <source>
        <dbReference type="SAM" id="SignalP"/>
    </source>
</evidence>
<reference evidence="3" key="1">
    <citation type="journal article" date="2023" name="Front. Mar. Sci.">
        <title>A new Merluccius polli reference genome to investigate the effects of global change in West African waters.</title>
        <authorList>
            <person name="Mateo J.L."/>
            <person name="Blanco-Fernandez C."/>
            <person name="Garcia-Vazquez E."/>
            <person name="Machado-Schiaffino G."/>
        </authorList>
    </citation>
    <scope>NUCLEOTIDE SEQUENCE</scope>
    <source>
        <strain evidence="3">C29</strain>
        <tissue evidence="3">Fin</tissue>
    </source>
</reference>
<protein>
    <submittedName>
        <fullName evidence="3">Uncharacterized protein</fullName>
    </submittedName>
</protein>
<organism evidence="3 4">
    <name type="scientific">Merluccius polli</name>
    <name type="common">Benguela hake</name>
    <name type="synonym">Merluccius cadenati</name>
    <dbReference type="NCBI Taxonomy" id="89951"/>
    <lineage>
        <taxon>Eukaryota</taxon>
        <taxon>Metazoa</taxon>
        <taxon>Chordata</taxon>
        <taxon>Craniata</taxon>
        <taxon>Vertebrata</taxon>
        <taxon>Euteleostomi</taxon>
        <taxon>Actinopterygii</taxon>
        <taxon>Neopterygii</taxon>
        <taxon>Teleostei</taxon>
        <taxon>Neoteleostei</taxon>
        <taxon>Acanthomorphata</taxon>
        <taxon>Zeiogadaria</taxon>
        <taxon>Gadariae</taxon>
        <taxon>Gadiformes</taxon>
        <taxon>Gadoidei</taxon>
        <taxon>Merlucciidae</taxon>
        <taxon>Merluccius</taxon>
    </lineage>
</organism>
<feature type="transmembrane region" description="Helical" evidence="1">
    <location>
        <begin position="216"/>
        <end position="235"/>
    </location>
</feature>
<keyword evidence="4" id="KW-1185">Reference proteome</keyword>
<comment type="caution">
    <text evidence="3">The sequence shown here is derived from an EMBL/GenBank/DDBJ whole genome shotgun (WGS) entry which is preliminary data.</text>
</comment>
<feature type="signal peptide" evidence="2">
    <location>
        <begin position="1"/>
        <end position="16"/>
    </location>
</feature>
<keyword evidence="1" id="KW-0472">Membrane</keyword>
<keyword evidence="1" id="KW-1133">Transmembrane helix</keyword>
<evidence type="ECO:0000256" key="1">
    <source>
        <dbReference type="SAM" id="Phobius"/>
    </source>
</evidence>
<evidence type="ECO:0000313" key="3">
    <source>
        <dbReference type="EMBL" id="KAK0152034.1"/>
    </source>
</evidence>
<evidence type="ECO:0000313" key="4">
    <source>
        <dbReference type="Proteomes" id="UP001174136"/>
    </source>
</evidence>
<keyword evidence="2" id="KW-0732">Signal</keyword>
<feature type="chain" id="PRO_5041356891" evidence="2">
    <location>
        <begin position="17"/>
        <end position="238"/>
    </location>
</feature>
<accession>A0AA47N5E7</accession>
<dbReference type="EMBL" id="JAOPHQ010001145">
    <property type="protein sequence ID" value="KAK0152034.1"/>
    <property type="molecule type" value="Genomic_DNA"/>
</dbReference>
<dbReference type="AlphaFoldDB" id="A0AA47N5E7"/>
<gene>
    <name evidence="3" type="ORF">N1851_006605</name>
</gene>
<name>A0AA47N5E7_MERPO</name>
<dbReference type="Proteomes" id="UP001174136">
    <property type="component" value="Unassembled WGS sequence"/>
</dbReference>
<sequence>MYLFIYFCISVLLTDSTQVHNLGIILDPTLLFIPHINQVTKTAFFHLKNMARLRPALPTRLLQQHPLRFTNKNPQQTIIRPELCSLHVLATENTSPLSFTTSTGYRIHFKYYPPPKAMNNLATPYLSDLLLNPSSPPSLRSTNTTTLETPRTKLQTWGDRAFGCSTLSLEHSPQPHPTGEHPAIIQTGPQNPLLQAGVQQLTSFPPLPSLPPFSCLLHSSLIFFMYLTFALCLSVKRL</sequence>
<proteinExistence type="predicted"/>